<evidence type="ECO:0000256" key="4">
    <source>
        <dbReference type="PROSITE-ProRule" id="PRU00335"/>
    </source>
</evidence>
<dbReference type="PANTHER" id="PTHR47506:SF7">
    <property type="entry name" value="TRANSCRIPTIONAL REGULATORY PROTEIN"/>
    <property type="match status" value="1"/>
</dbReference>
<dbReference type="AlphaFoldDB" id="A0A085WWG2"/>
<evidence type="ECO:0000259" key="5">
    <source>
        <dbReference type="PROSITE" id="PS50977"/>
    </source>
</evidence>
<evidence type="ECO:0000256" key="1">
    <source>
        <dbReference type="ARBA" id="ARBA00023015"/>
    </source>
</evidence>
<dbReference type="PROSITE" id="PS01081">
    <property type="entry name" value="HTH_TETR_1"/>
    <property type="match status" value="1"/>
</dbReference>
<dbReference type="EMBL" id="JMCB01000001">
    <property type="protein sequence ID" value="KFE72025.1"/>
    <property type="molecule type" value="Genomic_DNA"/>
</dbReference>
<dbReference type="PANTHER" id="PTHR47506">
    <property type="entry name" value="TRANSCRIPTIONAL REGULATORY PROTEIN"/>
    <property type="match status" value="1"/>
</dbReference>
<dbReference type="InterPro" id="IPR009057">
    <property type="entry name" value="Homeodomain-like_sf"/>
</dbReference>
<evidence type="ECO:0000256" key="2">
    <source>
        <dbReference type="ARBA" id="ARBA00023125"/>
    </source>
</evidence>
<keyword evidence="2 4" id="KW-0238">DNA-binding</keyword>
<keyword evidence="1" id="KW-0805">Transcription regulation</keyword>
<name>A0A085WWG2_9BACT</name>
<dbReference type="Pfam" id="PF00440">
    <property type="entry name" value="TetR_N"/>
    <property type="match status" value="1"/>
</dbReference>
<dbReference type="Gene3D" id="1.10.10.60">
    <property type="entry name" value="Homeodomain-like"/>
    <property type="match status" value="1"/>
</dbReference>
<dbReference type="SUPFAM" id="SSF46689">
    <property type="entry name" value="Homeodomain-like"/>
    <property type="match status" value="1"/>
</dbReference>
<dbReference type="InterPro" id="IPR023772">
    <property type="entry name" value="DNA-bd_HTH_TetR-type_CS"/>
</dbReference>
<keyword evidence="7" id="KW-1185">Reference proteome</keyword>
<dbReference type="PRINTS" id="PR00455">
    <property type="entry name" value="HTHTETR"/>
</dbReference>
<dbReference type="PROSITE" id="PS50977">
    <property type="entry name" value="HTH_TETR_2"/>
    <property type="match status" value="1"/>
</dbReference>
<evidence type="ECO:0000313" key="6">
    <source>
        <dbReference type="EMBL" id="KFE72025.1"/>
    </source>
</evidence>
<reference evidence="6 7" key="1">
    <citation type="submission" date="2014-04" db="EMBL/GenBank/DDBJ databases">
        <title>Genome assembly of Hyalangium minutum DSM 14724.</title>
        <authorList>
            <person name="Sharma G."/>
            <person name="Subramanian S."/>
        </authorList>
    </citation>
    <scope>NUCLEOTIDE SEQUENCE [LARGE SCALE GENOMIC DNA]</scope>
    <source>
        <strain evidence="6 7">DSM 14724</strain>
    </source>
</reference>
<dbReference type="Gene3D" id="1.10.357.10">
    <property type="entry name" value="Tetracycline Repressor, domain 2"/>
    <property type="match status" value="1"/>
</dbReference>
<dbReference type="InterPro" id="IPR036271">
    <property type="entry name" value="Tet_transcr_reg_TetR-rel_C_sf"/>
</dbReference>
<dbReference type="OrthoDB" id="9798857at2"/>
<evidence type="ECO:0000313" key="7">
    <source>
        <dbReference type="Proteomes" id="UP000028725"/>
    </source>
</evidence>
<dbReference type="Proteomes" id="UP000028725">
    <property type="component" value="Unassembled WGS sequence"/>
</dbReference>
<keyword evidence="3" id="KW-0804">Transcription</keyword>
<dbReference type="STRING" id="394096.DB31_0286"/>
<dbReference type="SUPFAM" id="SSF48498">
    <property type="entry name" value="Tetracyclin repressor-like, C-terminal domain"/>
    <property type="match status" value="1"/>
</dbReference>
<organism evidence="6 7">
    <name type="scientific">Hyalangium minutum</name>
    <dbReference type="NCBI Taxonomy" id="394096"/>
    <lineage>
        <taxon>Bacteria</taxon>
        <taxon>Pseudomonadati</taxon>
        <taxon>Myxococcota</taxon>
        <taxon>Myxococcia</taxon>
        <taxon>Myxococcales</taxon>
        <taxon>Cystobacterineae</taxon>
        <taxon>Archangiaceae</taxon>
        <taxon>Hyalangium</taxon>
    </lineage>
</organism>
<dbReference type="InterPro" id="IPR001647">
    <property type="entry name" value="HTH_TetR"/>
</dbReference>
<comment type="caution">
    <text evidence="6">The sequence shown here is derived from an EMBL/GenBank/DDBJ whole genome shotgun (WGS) entry which is preliminary data.</text>
</comment>
<dbReference type="GO" id="GO:0003677">
    <property type="term" value="F:DNA binding"/>
    <property type="evidence" value="ECO:0007669"/>
    <property type="project" value="UniProtKB-UniRule"/>
</dbReference>
<feature type="DNA-binding region" description="H-T-H motif" evidence="4">
    <location>
        <begin position="32"/>
        <end position="51"/>
    </location>
</feature>
<gene>
    <name evidence="6" type="ORF">DB31_0286</name>
</gene>
<dbReference type="RefSeq" id="WP_044180905.1">
    <property type="nucleotide sequence ID" value="NZ_JMCB01000001.1"/>
</dbReference>
<dbReference type="PATRIC" id="fig|394096.3.peg.284"/>
<evidence type="ECO:0000256" key="3">
    <source>
        <dbReference type="ARBA" id="ARBA00023163"/>
    </source>
</evidence>
<feature type="domain" description="HTH tetR-type" evidence="5">
    <location>
        <begin position="9"/>
        <end position="69"/>
    </location>
</feature>
<sequence>MGIREEQKERTRQAILESAVRLLRERGISGASVAEVMKGAGLTVGGFYAHFDSKEALVGVALRQALGERWRQLLSVVQSSGSEALEVVLRRYLSRRHRDNPAEGCPLPSVVSEAAHAYASPQARDALAEELETWAEGLGALLAGDKGLRRQRALGVIALLSGGLSLARALKGTPLSDEILEACRALGRAALRGA</sequence>
<accession>A0A085WWG2</accession>
<proteinExistence type="predicted"/>
<protein>
    <submittedName>
        <fullName evidence="6">Transcriptional regulator, TetR family protein</fullName>
    </submittedName>
</protein>